<dbReference type="RefSeq" id="WP_203922069.1">
    <property type="nucleotide sequence ID" value="NZ_BONZ01000068.1"/>
</dbReference>
<comment type="similarity">
    <text evidence="1 8">Belongs to the cytochrome P450 family.</text>
</comment>
<dbReference type="PRINTS" id="PR00385">
    <property type="entry name" value="P450"/>
</dbReference>
<dbReference type="GO" id="GO:0005506">
    <property type="term" value="F:iron ion binding"/>
    <property type="evidence" value="ECO:0007669"/>
    <property type="project" value="InterPro"/>
</dbReference>
<dbReference type="Pfam" id="PF00067">
    <property type="entry name" value="p450"/>
    <property type="match status" value="1"/>
</dbReference>
<feature type="compositionally biased region" description="Low complexity" evidence="9">
    <location>
        <begin position="434"/>
        <end position="453"/>
    </location>
</feature>
<dbReference type="GO" id="GO:0020037">
    <property type="term" value="F:heme binding"/>
    <property type="evidence" value="ECO:0007669"/>
    <property type="project" value="InterPro"/>
</dbReference>
<evidence type="ECO:0000256" key="7">
    <source>
        <dbReference type="PIRSR" id="PIRSR602401-1"/>
    </source>
</evidence>
<protein>
    <submittedName>
        <fullName evidence="10">Cytochrome P450</fullName>
    </submittedName>
</protein>
<dbReference type="GO" id="GO:0004497">
    <property type="term" value="F:monooxygenase activity"/>
    <property type="evidence" value="ECO:0007669"/>
    <property type="project" value="UniProtKB-KW"/>
</dbReference>
<dbReference type="PRINTS" id="PR00463">
    <property type="entry name" value="EP450I"/>
</dbReference>
<dbReference type="GO" id="GO:0016705">
    <property type="term" value="F:oxidoreductase activity, acting on paired donors, with incorporation or reduction of molecular oxygen"/>
    <property type="evidence" value="ECO:0007669"/>
    <property type="project" value="InterPro"/>
</dbReference>
<evidence type="ECO:0000256" key="6">
    <source>
        <dbReference type="ARBA" id="ARBA00023033"/>
    </source>
</evidence>
<dbReference type="SUPFAM" id="SSF48264">
    <property type="entry name" value="Cytochrome P450"/>
    <property type="match status" value="1"/>
</dbReference>
<organism evidence="10 11">
    <name type="scientific">Rugosimonospora africana</name>
    <dbReference type="NCBI Taxonomy" id="556532"/>
    <lineage>
        <taxon>Bacteria</taxon>
        <taxon>Bacillati</taxon>
        <taxon>Actinomycetota</taxon>
        <taxon>Actinomycetes</taxon>
        <taxon>Micromonosporales</taxon>
        <taxon>Micromonosporaceae</taxon>
        <taxon>Rugosimonospora</taxon>
    </lineage>
</organism>
<sequence length="453" mass="50205">MATVTLPRGPSTPSVIQAAMTLTPGNRMRRLRDRFGDTFRVKLPKIEHALVVSDPAEVKQLLQSGADTVDNLSLNLSRVLGPGSMFALNGERHHRQRRLLVPPFHGRRLAAYETIVEEETVRELATWPQDRPLPTMPSMMRITLNAILRTVFGAKGTELAELRELLPRIVVLGSRLASLPIPDVGRGRWSPWGRFWAMRRRYDAIVERMLASAAADPQLDERDDILAMMLQSRYEDGGRMSHSEVADQLLTLLSAGHETTATTLAWTVERLRRHPEVLRDLVAEVDAGGSALRQATIIEVQRTRPVVEVVARQVMVDSLQLGRWTLPRGCAVIVSITLVHDNDTLFPDAGTFDPHRFVDAKPDLYEWIPFGGGTRRCLGAAFANMEMNVVLRTMLRDYTVLPTSEAAEKRHSRGITNGPALGGRAVVRRRSTQPGSAAAGHTTTGHPTTGEQS</sequence>
<evidence type="ECO:0000256" key="8">
    <source>
        <dbReference type="RuleBase" id="RU000461"/>
    </source>
</evidence>
<dbReference type="PROSITE" id="PS00086">
    <property type="entry name" value="CYTOCHROME_P450"/>
    <property type="match status" value="1"/>
</dbReference>
<evidence type="ECO:0000313" key="11">
    <source>
        <dbReference type="Proteomes" id="UP000642748"/>
    </source>
</evidence>
<dbReference type="PANTHER" id="PTHR24291:SF50">
    <property type="entry name" value="BIFUNCTIONAL ALBAFLAVENONE MONOOXYGENASE_TERPENE SYNTHASE"/>
    <property type="match status" value="1"/>
</dbReference>
<dbReference type="InterPro" id="IPR002401">
    <property type="entry name" value="Cyt_P450_E_grp-I"/>
</dbReference>
<keyword evidence="11" id="KW-1185">Reference proteome</keyword>
<evidence type="ECO:0000256" key="2">
    <source>
        <dbReference type="ARBA" id="ARBA00022617"/>
    </source>
</evidence>
<evidence type="ECO:0000256" key="5">
    <source>
        <dbReference type="ARBA" id="ARBA00023004"/>
    </source>
</evidence>
<evidence type="ECO:0000256" key="1">
    <source>
        <dbReference type="ARBA" id="ARBA00010617"/>
    </source>
</evidence>
<comment type="cofactor">
    <cofactor evidence="7">
        <name>heme</name>
        <dbReference type="ChEBI" id="CHEBI:30413"/>
    </cofactor>
</comment>
<comment type="caution">
    <text evidence="10">The sequence shown here is derived from an EMBL/GenBank/DDBJ whole genome shotgun (WGS) entry which is preliminary data.</text>
</comment>
<evidence type="ECO:0000313" key="10">
    <source>
        <dbReference type="EMBL" id="GIH18559.1"/>
    </source>
</evidence>
<dbReference type="Proteomes" id="UP000642748">
    <property type="component" value="Unassembled WGS sequence"/>
</dbReference>
<keyword evidence="2 7" id="KW-0349">Heme</keyword>
<proteinExistence type="inferred from homology"/>
<feature type="binding site" description="axial binding residue" evidence="7">
    <location>
        <position position="377"/>
    </location>
    <ligand>
        <name>heme</name>
        <dbReference type="ChEBI" id="CHEBI:30413"/>
    </ligand>
    <ligandPart>
        <name>Fe</name>
        <dbReference type="ChEBI" id="CHEBI:18248"/>
    </ligandPart>
</feature>
<dbReference type="Gene3D" id="1.10.630.10">
    <property type="entry name" value="Cytochrome P450"/>
    <property type="match status" value="1"/>
</dbReference>
<keyword evidence="3 7" id="KW-0479">Metal-binding</keyword>
<dbReference type="AlphaFoldDB" id="A0A8J3QWR6"/>
<dbReference type="CDD" id="cd11053">
    <property type="entry name" value="CYP110-like"/>
    <property type="match status" value="1"/>
</dbReference>
<dbReference type="InterPro" id="IPR017972">
    <property type="entry name" value="Cyt_P450_CS"/>
</dbReference>
<reference evidence="10" key="1">
    <citation type="submission" date="2021-01" db="EMBL/GenBank/DDBJ databases">
        <title>Whole genome shotgun sequence of Rugosimonospora africana NBRC 104875.</title>
        <authorList>
            <person name="Komaki H."/>
            <person name="Tamura T."/>
        </authorList>
    </citation>
    <scope>NUCLEOTIDE SEQUENCE</scope>
    <source>
        <strain evidence="10">NBRC 104875</strain>
    </source>
</reference>
<feature type="region of interest" description="Disordered" evidence="9">
    <location>
        <begin position="406"/>
        <end position="453"/>
    </location>
</feature>
<keyword evidence="5 7" id="KW-0408">Iron</keyword>
<gene>
    <name evidence="10" type="ORF">Raf01_67310</name>
</gene>
<dbReference type="InterPro" id="IPR036396">
    <property type="entry name" value="Cyt_P450_sf"/>
</dbReference>
<keyword evidence="6 8" id="KW-0503">Monooxygenase</keyword>
<keyword evidence="4 8" id="KW-0560">Oxidoreductase</keyword>
<name>A0A8J3QWR6_9ACTN</name>
<accession>A0A8J3QWR6</accession>
<evidence type="ECO:0000256" key="9">
    <source>
        <dbReference type="SAM" id="MobiDB-lite"/>
    </source>
</evidence>
<evidence type="ECO:0000256" key="4">
    <source>
        <dbReference type="ARBA" id="ARBA00023002"/>
    </source>
</evidence>
<dbReference type="InterPro" id="IPR050196">
    <property type="entry name" value="Cytochrome_P450_Monoox"/>
</dbReference>
<dbReference type="PANTHER" id="PTHR24291">
    <property type="entry name" value="CYTOCHROME P450 FAMILY 4"/>
    <property type="match status" value="1"/>
</dbReference>
<evidence type="ECO:0000256" key="3">
    <source>
        <dbReference type="ARBA" id="ARBA00022723"/>
    </source>
</evidence>
<dbReference type="InterPro" id="IPR001128">
    <property type="entry name" value="Cyt_P450"/>
</dbReference>
<dbReference type="EMBL" id="BONZ01000068">
    <property type="protein sequence ID" value="GIH18559.1"/>
    <property type="molecule type" value="Genomic_DNA"/>
</dbReference>